<evidence type="ECO:0000256" key="3">
    <source>
        <dbReference type="ARBA" id="ARBA00005402"/>
    </source>
</evidence>
<reference evidence="24" key="1">
    <citation type="submission" date="2012-12" db="EMBL/GenBank/DDBJ databases">
        <authorList>
            <person name="Hellsten U."/>
            <person name="Grimwood J."/>
            <person name="Chapman J.A."/>
            <person name="Shapiro H."/>
            <person name="Aerts A."/>
            <person name="Otillar R.P."/>
            <person name="Terry A.Y."/>
            <person name="Boore J.L."/>
            <person name="Simakov O."/>
            <person name="Marletaz F."/>
            <person name="Cho S.-J."/>
            <person name="Edsinger-Gonzales E."/>
            <person name="Havlak P."/>
            <person name="Kuo D.-H."/>
            <person name="Larsson T."/>
            <person name="Lv J."/>
            <person name="Arendt D."/>
            <person name="Savage R."/>
            <person name="Osoegawa K."/>
            <person name="de Jong P."/>
            <person name="Lindberg D.R."/>
            <person name="Seaver E.C."/>
            <person name="Weisblat D.A."/>
            <person name="Putnam N.H."/>
            <person name="Grigoriev I.V."/>
            <person name="Rokhsar D.S."/>
        </authorList>
    </citation>
    <scope>NUCLEOTIDE SEQUENCE</scope>
    <source>
        <strain evidence="24">I ESC-2004</strain>
    </source>
</reference>
<dbReference type="InterPro" id="IPR001171">
    <property type="entry name" value="ERG24_DHCR-like"/>
</dbReference>
<evidence type="ECO:0000256" key="11">
    <source>
        <dbReference type="ARBA" id="ARBA00023002"/>
    </source>
</evidence>
<evidence type="ECO:0000256" key="10">
    <source>
        <dbReference type="ARBA" id="ARBA00022989"/>
    </source>
</evidence>
<evidence type="ECO:0000256" key="1">
    <source>
        <dbReference type="ARBA" id="ARBA00004141"/>
    </source>
</evidence>
<gene>
    <name evidence="22" type="ORF">CAPTEDRAFT_167905</name>
</gene>
<feature type="compositionally biased region" description="Basic residues" evidence="20">
    <location>
        <begin position="13"/>
        <end position="45"/>
    </location>
</feature>
<accession>R7U448</accession>
<evidence type="ECO:0000256" key="14">
    <source>
        <dbReference type="ARBA" id="ARBA00023136"/>
    </source>
</evidence>
<organism evidence="22">
    <name type="scientific">Capitella teleta</name>
    <name type="common">Polychaete worm</name>
    <dbReference type="NCBI Taxonomy" id="283909"/>
    <lineage>
        <taxon>Eukaryota</taxon>
        <taxon>Metazoa</taxon>
        <taxon>Spiralia</taxon>
        <taxon>Lophotrochozoa</taxon>
        <taxon>Annelida</taxon>
        <taxon>Polychaeta</taxon>
        <taxon>Sedentaria</taxon>
        <taxon>Scolecida</taxon>
        <taxon>Capitellidae</taxon>
        <taxon>Capitella</taxon>
    </lineage>
</organism>
<dbReference type="EMBL" id="KB305378">
    <property type="protein sequence ID" value="ELU01125.1"/>
    <property type="molecule type" value="Genomic_DNA"/>
</dbReference>
<keyword evidence="7" id="KW-0152">Cholesterol biosynthesis</keyword>
<dbReference type="GO" id="GO:0005789">
    <property type="term" value="C:endoplasmic reticulum membrane"/>
    <property type="evidence" value="ECO:0007669"/>
    <property type="project" value="TreeGrafter"/>
</dbReference>
<keyword evidence="9" id="KW-0752">Steroid biosynthesis</keyword>
<keyword evidence="14 21" id="KW-0472">Membrane</keyword>
<dbReference type="STRING" id="283909.R7U448"/>
<feature type="transmembrane region" description="Helical" evidence="21">
    <location>
        <begin position="219"/>
        <end position="239"/>
    </location>
</feature>
<comment type="subcellular location">
    <subcellularLocation>
        <location evidence="1">Membrane</location>
        <topology evidence="1">Multi-pass membrane protein</topology>
    </subcellularLocation>
</comment>
<evidence type="ECO:0000256" key="18">
    <source>
        <dbReference type="ARBA" id="ARBA00031227"/>
    </source>
</evidence>
<reference evidence="23" key="3">
    <citation type="submission" date="2015-06" db="UniProtKB">
        <authorList>
            <consortium name="EnsemblMetazoa"/>
        </authorList>
    </citation>
    <scope>IDENTIFICATION</scope>
</reference>
<keyword evidence="13" id="KW-0443">Lipid metabolism</keyword>
<comment type="similarity">
    <text evidence="3">Belongs to the ERG4/ERG24 family.</text>
</comment>
<dbReference type="GO" id="GO:0050613">
    <property type="term" value="F:Delta14-sterol reductase activity"/>
    <property type="evidence" value="ECO:0007669"/>
    <property type="project" value="UniProtKB-EC"/>
</dbReference>
<evidence type="ECO:0000256" key="12">
    <source>
        <dbReference type="ARBA" id="ARBA00023011"/>
    </source>
</evidence>
<keyword evidence="6 21" id="KW-0812">Transmembrane</keyword>
<evidence type="ECO:0000313" key="24">
    <source>
        <dbReference type="Proteomes" id="UP000014760"/>
    </source>
</evidence>
<evidence type="ECO:0000256" key="5">
    <source>
        <dbReference type="ARBA" id="ARBA00022516"/>
    </source>
</evidence>
<evidence type="ECO:0000313" key="22">
    <source>
        <dbReference type="EMBL" id="ELU01125.1"/>
    </source>
</evidence>
<dbReference type="Gene3D" id="1.20.120.1630">
    <property type="match status" value="1"/>
</dbReference>
<evidence type="ECO:0000256" key="2">
    <source>
        <dbReference type="ARBA" id="ARBA00004770"/>
    </source>
</evidence>
<dbReference type="UniPathway" id="UPA00063"/>
<name>R7U448_CAPTE</name>
<dbReference type="Pfam" id="PF01222">
    <property type="entry name" value="ERG4_ERG24"/>
    <property type="match status" value="1"/>
</dbReference>
<dbReference type="PROSITE" id="PS01017">
    <property type="entry name" value="STEROL_REDUCT_1"/>
    <property type="match status" value="1"/>
</dbReference>
<feature type="compositionally biased region" description="Low complexity" evidence="20">
    <location>
        <begin position="1"/>
        <end position="12"/>
    </location>
</feature>
<feature type="region of interest" description="Disordered" evidence="20">
    <location>
        <begin position="1"/>
        <end position="122"/>
    </location>
</feature>
<dbReference type="PANTHER" id="PTHR21257">
    <property type="entry name" value="DELTA(14)-STEROL REDUCTASE"/>
    <property type="match status" value="1"/>
</dbReference>
<keyword evidence="8" id="KW-0521">NADP</keyword>
<evidence type="ECO:0000256" key="8">
    <source>
        <dbReference type="ARBA" id="ARBA00022857"/>
    </source>
</evidence>
<feature type="transmembrane region" description="Helical" evidence="21">
    <location>
        <begin position="135"/>
        <end position="158"/>
    </location>
</feature>
<proteinExistence type="inferred from homology"/>
<dbReference type="GO" id="GO:0006695">
    <property type="term" value="P:cholesterol biosynthetic process"/>
    <property type="evidence" value="ECO:0007669"/>
    <property type="project" value="UniProtKB-UniPathway"/>
</dbReference>
<feature type="transmembrane region" description="Helical" evidence="21">
    <location>
        <begin position="183"/>
        <end position="207"/>
    </location>
</feature>
<evidence type="ECO:0000256" key="21">
    <source>
        <dbReference type="SAM" id="Phobius"/>
    </source>
</evidence>
<dbReference type="EnsemblMetazoa" id="CapteT167905">
    <property type="protein sequence ID" value="CapteP167905"/>
    <property type="gene ID" value="CapteG167905"/>
</dbReference>
<feature type="transmembrane region" description="Helical" evidence="21">
    <location>
        <begin position="251"/>
        <end position="271"/>
    </location>
</feature>
<keyword evidence="5" id="KW-0444">Lipid biosynthesis</keyword>
<dbReference type="HOGENOM" id="CLU_015631_0_2_1"/>
<feature type="transmembrane region" description="Helical" evidence="21">
    <location>
        <begin position="372"/>
        <end position="391"/>
    </location>
</feature>
<evidence type="ECO:0000256" key="4">
    <source>
        <dbReference type="ARBA" id="ARBA00012413"/>
    </source>
</evidence>
<comment type="pathway">
    <text evidence="2">Steroid biosynthesis; cholesterol biosynthesis.</text>
</comment>
<evidence type="ECO:0000313" key="23">
    <source>
        <dbReference type="EnsemblMetazoa" id="CapteP167905"/>
    </source>
</evidence>
<keyword evidence="24" id="KW-1185">Reference proteome</keyword>
<dbReference type="Proteomes" id="UP000014760">
    <property type="component" value="Unassembled WGS sequence"/>
</dbReference>
<evidence type="ECO:0000256" key="9">
    <source>
        <dbReference type="ARBA" id="ARBA00022955"/>
    </source>
</evidence>
<dbReference type="FunFam" id="1.20.120.1630:FF:000011">
    <property type="entry name" value="Delta(14)-sterol reductase"/>
    <property type="match status" value="1"/>
</dbReference>
<keyword evidence="12" id="KW-0756">Sterol biosynthesis</keyword>
<evidence type="ECO:0000256" key="13">
    <source>
        <dbReference type="ARBA" id="ARBA00023098"/>
    </source>
</evidence>
<keyword evidence="15" id="KW-1207">Sterol metabolism</keyword>
<dbReference type="PANTHER" id="PTHR21257:SF52">
    <property type="entry name" value="DELTA(14)-STEROL REDUCTASE TM7SF2"/>
    <property type="match status" value="1"/>
</dbReference>
<dbReference type="InterPro" id="IPR018083">
    <property type="entry name" value="Sterol_reductase_CS"/>
</dbReference>
<dbReference type="OrthoDB" id="5326588at2759"/>
<keyword evidence="11" id="KW-0560">Oxidoreductase</keyword>
<feature type="compositionally biased region" description="Basic and acidic residues" evidence="20">
    <location>
        <begin position="81"/>
        <end position="90"/>
    </location>
</feature>
<dbReference type="OMA" id="EWCELRP"/>
<evidence type="ECO:0000256" key="16">
    <source>
        <dbReference type="ARBA" id="ARBA00023221"/>
    </source>
</evidence>
<feature type="transmembrane region" description="Helical" evidence="21">
    <location>
        <begin position="403"/>
        <end position="424"/>
    </location>
</feature>
<evidence type="ECO:0000256" key="7">
    <source>
        <dbReference type="ARBA" id="ARBA00022778"/>
    </source>
</evidence>
<keyword evidence="10 21" id="KW-1133">Transmembrane helix</keyword>
<evidence type="ECO:0000256" key="20">
    <source>
        <dbReference type="SAM" id="MobiDB-lite"/>
    </source>
</evidence>
<evidence type="ECO:0000256" key="15">
    <source>
        <dbReference type="ARBA" id="ARBA00023166"/>
    </source>
</evidence>
<keyword evidence="16" id="KW-0753">Steroid metabolism</keyword>
<dbReference type="FunCoup" id="R7U448">
    <property type="interactions" value="573"/>
</dbReference>
<protein>
    <recommendedName>
        <fullName evidence="19">Delta(14)-sterol reductase</fullName>
        <ecNumber evidence="4">1.3.1.70</ecNumber>
    </recommendedName>
    <alternativeName>
        <fullName evidence="17">C-14 sterol reductase</fullName>
    </alternativeName>
    <alternativeName>
        <fullName evidence="18">Sterol C14-reductase</fullName>
    </alternativeName>
</protein>
<feature type="transmembrane region" description="Helical" evidence="21">
    <location>
        <begin position="342"/>
        <end position="360"/>
    </location>
</feature>
<dbReference type="GO" id="GO:0005637">
    <property type="term" value="C:nuclear inner membrane"/>
    <property type="evidence" value="ECO:0007669"/>
    <property type="project" value="TreeGrafter"/>
</dbReference>
<evidence type="ECO:0000256" key="17">
    <source>
        <dbReference type="ARBA" id="ARBA00030165"/>
    </source>
</evidence>
<evidence type="ECO:0000256" key="6">
    <source>
        <dbReference type="ARBA" id="ARBA00022692"/>
    </source>
</evidence>
<dbReference type="EMBL" id="AMQN01001760">
    <property type="status" value="NOT_ANNOTATED_CDS"/>
    <property type="molecule type" value="Genomic_DNA"/>
</dbReference>
<dbReference type="EC" id="1.3.1.70" evidence="4"/>
<keyword evidence="7" id="KW-0153">Cholesterol metabolism</keyword>
<reference evidence="22 24" key="2">
    <citation type="journal article" date="2013" name="Nature">
        <title>Insights into bilaterian evolution from three spiralian genomes.</title>
        <authorList>
            <person name="Simakov O."/>
            <person name="Marletaz F."/>
            <person name="Cho S.J."/>
            <person name="Edsinger-Gonzales E."/>
            <person name="Havlak P."/>
            <person name="Hellsten U."/>
            <person name="Kuo D.H."/>
            <person name="Larsson T."/>
            <person name="Lv J."/>
            <person name="Arendt D."/>
            <person name="Savage R."/>
            <person name="Osoegawa K."/>
            <person name="de Jong P."/>
            <person name="Grimwood J."/>
            <person name="Chapman J.A."/>
            <person name="Shapiro H."/>
            <person name="Aerts A."/>
            <person name="Otillar R.P."/>
            <person name="Terry A.Y."/>
            <person name="Boore J.L."/>
            <person name="Grigoriev I.V."/>
            <person name="Lindberg D.R."/>
            <person name="Seaver E.C."/>
            <person name="Weisblat D.A."/>
            <person name="Putnam N.H."/>
            <person name="Rokhsar D.S."/>
        </authorList>
    </citation>
    <scope>NUCLEOTIDE SEQUENCE</scope>
    <source>
        <strain evidence="22 24">I ESC-2004</strain>
    </source>
</reference>
<feature type="compositionally biased region" description="Basic and acidic residues" evidence="20">
    <location>
        <begin position="97"/>
        <end position="108"/>
    </location>
</feature>
<evidence type="ECO:0000256" key="19">
    <source>
        <dbReference type="ARBA" id="ARBA00069705"/>
    </source>
</evidence>
<sequence>MSGRASTTPKTSRASRSRSRSRGRSSKSQSKSRSRSRSRGRGRPKKTYEKKEEKKIETPKESPAPSTTGPPVRRRTRSNSRPRELPRETPTRQSSRLQEKANKDECHVDGNSTTPKKDILLPPVTTSKKKTSYEFGGPIGAFLMIFALPAVLFGINLMCNKTSCSLRLPVVPRDLASYYSRDAVFIVLGWFVFQALLAMVPIGPIVSGQPLAKGNRLEYNCNGFPAFIVSMSTLVVFVYKGVDVTICNRLFMQLAAASAVFSLVLSLVLYLHSRTVAKSQLSPHGATGCVVYDFFMGRELNPRFGPLDLKFFCELRPGLIGWAALNWIFVYEGYATGKFTPALALVAICQTVYVLDALFFEDSILSTMDITTEGFGFMLAFGDLAWVPFLYCLQTRYLLMFPQVWSSPALMCFSLLNMLGYLVFRSSNSQKDKFRKDPNNPVFATLETIPTPSGKKLLASGWWGLVRHPNYLGDLIMALAWSLPCGFASPVPYFYPIYFFILLAHRAIRDSAACKLKHKAAWDRYCQRVPNMIIPKVF</sequence>
<dbReference type="AlphaFoldDB" id="R7U448"/>
<feature type="compositionally biased region" description="Basic and acidic residues" evidence="20">
    <location>
        <begin position="46"/>
        <end position="60"/>
    </location>
</feature>